<keyword evidence="5" id="KW-0067">ATP-binding</keyword>
<dbReference type="EMBL" id="CP121208">
    <property type="protein sequence ID" value="WFM82974.1"/>
    <property type="molecule type" value="Genomic_DNA"/>
</dbReference>
<comment type="similarity">
    <text evidence="1">Belongs to the carbohydrate kinase PfkB family.</text>
</comment>
<dbReference type="Pfam" id="PF00294">
    <property type="entry name" value="PfkB"/>
    <property type="match status" value="1"/>
</dbReference>
<dbReference type="PANTHER" id="PTHR43085:SF1">
    <property type="entry name" value="PSEUDOURIDINE KINASE-RELATED"/>
    <property type="match status" value="1"/>
</dbReference>
<dbReference type="InterPro" id="IPR029056">
    <property type="entry name" value="Ribokinase-like"/>
</dbReference>
<dbReference type="InterPro" id="IPR002173">
    <property type="entry name" value="Carboh/pur_kinase_PfkB_CS"/>
</dbReference>
<evidence type="ECO:0000259" key="6">
    <source>
        <dbReference type="Pfam" id="PF00294"/>
    </source>
</evidence>
<evidence type="ECO:0000256" key="1">
    <source>
        <dbReference type="ARBA" id="ARBA00010688"/>
    </source>
</evidence>
<keyword evidence="4 7" id="KW-0418">Kinase</keyword>
<accession>A0ABY8FWS7</accession>
<keyword evidence="3" id="KW-0547">Nucleotide-binding</keyword>
<dbReference type="SUPFAM" id="SSF53613">
    <property type="entry name" value="Ribokinase-like"/>
    <property type="match status" value="1"/>
</dbReference>
<evidence type="ECO:0000256" key="2">
    <source>
        <dbReference type="ARBA" id="ARBA00022679"/>
    </source>
</evidence>
<feature type="domain" description="Carbohydrate kinase PfkB" evidence="6">
    <location>
        <begin position="12"/>
        <end position="312"/>
    </location>
</feature>
<sequence>MSLLIIGEALIDVINRGGQITELPGGSPANVAIGVSRLGIPARLLTSFGQDERGQVLLDWLGADHVVVERAEAERTATAAATIGEDGSSTYTFDLSWDLSATPVDLTRVHHVHTGSIGTFMEPGAGQVAQILNQAKSGKDDPKAENLADTGATISYDPNIRPALIDDMEATRARVRQIVAMADVVKCSDEDLGFLFETEVPNEDAVIAYAKEFAASGPSLVAVTRGGEGVIAVNHAGDVVRVPAQKVEVVDTVGAGDSFMGALIYQLESRGLTGGRHREALRALSKDELQEIAEFAARVAAITCSRAGANPPRLDELN</sequence>
<protein>
    <submittedName>
        <fullName evidence="7">Carbohydrate kinase</fullName>
        <ecNumber evidence="7">2.7.1.-</ecNumber>
    </submittedName>
</protein>
<evidence type="ECO:0000313" key="7">
    <source>
        <dbReference type="EMBL" id="WFM82974.1"/>
    </source>
</evidence>
<dbReference type="PANTHER" id="PTHR43085">
    <property type="entry name" value="HEXOKINASE FAMILY MEMBER"/>
    <property type="match status" value="1"/>
</dbReference>
<evidence type="ECO:0000313" key="8">
    <source>
        <dbReference type="Proteomes" id="UP001215216"/>
    </source>
</evidence>
<dbReference type="InterPro" id="IPR011611">
    <property type="entry name" value="PfkB_dom"/>
</dbReference>
<dbReference type="GO" id="GO:0016301">
    <property type="term" value="F:kinase activity"/>
    <property type="evidence" value="ECO:0007669"/>
    <property type="project" value="UniProtKB-KW"/>
</dbReference>
<dbReference type="InterPro" id="IPR050306">
    <property type="entry name" value="PfkB_Carbo_kinase"/>
</dbReference>
<organism evidence="7 8">
    <name type="scientific">Arcanobacterium canis</name>
    <dbReference type="NCBI Taxonomy" id="999183"/>
    <lineage>
        <taxon>Bacteria</taxon>
        <taxon>Bacillati</taxon>
        <taxon>Actinomycetota</taxon>
        <taxon>Actinomycetes</taxon>
        <taxon>Actinomycetales</taxon>
        <taxon>Actinomycetaceae</taxon>
        <taxon>Arcanobacterium</taxon>
    </lineage>
</organism>
<dbReference type="PROSITE" id="PS00583">
    <property type="entry name" value="PFKB_KINASES_1"/>
    <property type="match status" value="1"/>
</dbReference>
<gene>
    <name evidence="7" type="ORF">P7079_06135</name>
</gene>
<proteinExistence type="inferred from homology"/>
<keyword evidence="2 7" id="KW-0808">Transferase</keyword>
<evidence type="ECO:0000256" key="3">
    <source>
        <dbReference type="ARBA" id="ARBA00022741"/>
    </source>
</evidence>
<evidence type="ECO:0000256" key="5">
    <source>
        <dbReference type="ARBA" id="ARBA00022840"/>
    </source>
</evidence>
<name>A0ABY8FWS7_9ACTO</name>
<reference evidence="7 8" key="1">
    <citation type="submission" date="2023-03" db="EMBL/GenBank/DDBJ databases">
        <title>Complete genome of Arcanobacterium canis strain DSM 25104 isolated in 2010 from a canine otitis externa in Germany.</title>
        <authorList>
            <person name="Borowiak M."/>
            <person name="Kreitlow A."/>
            <person name="Malorny B."/>
            <person name="Laemmler C."/>
            <person name="Prenger-Berninghoff E."/>
            <person name="Ploetz M."/>
            <person name="Abdulmawjood A."/>
        </authorList>
    </citation>
    <scope>NUCLEOTIDE SEQUENCE [LARGE SCALE GENOMIC DNA]</scope>
    <source>
        <strain evidence="7 8">DSM 25104</strain>
    </source>
</reference>
<dbReference type="EC" id="2.7.1.-" evidence="7"/>
<dbReference type="PROSITE" id="PS00584">
    <property type="entry name" value="PFKB_KINASES_2"/>
    <property type="match status" value="1"/>
</dbReference>
<dbReference type="Gene3D" id="3.40.1190.20">
    <property type="match status" value="1"/>
</dbReference>
<dbReference type="CDD" id="cd01167">
    <property type="entry name" value="bac_FRK"/>
    <property type="match status" value="1"/>
</dbReference>
<keyword evidence="8" id="KW-1185">Reference proteome</keyword>
<evidence type="ECO:0000256" key="4">
    <source>
        <dbReference type="ARBA" id="ARBA00022777"/>
    </source>
</evidence>
<dbReference type="RefSeq" id="WP_278012400.1">
    <property type="nucleotide sequence ID" value="NZ_CP121208.1"/>
</dbReference>
<dbReference type="Proteomes" id="UP001215216">
    <property type="component" value="Chromosome"/>
</dbReference>